<dbReference type="Gene3D" id="3.90.70.10">
    <property type="entry name" value="Cysteine proteinases"/>
    <property type="match status" value="1"/>
</dbReference>
<feature type="transmembrane region" description="Helical" evidence="7">
    <location>
        <begin position="6"/>
        <end position="24"/>
    </location>
</feature>
<keyword evidence="7" id="KW-0472">Membrane</keyword>
<comment type="caution">
    <text evidence="10">The sequence shown here is derived from an EMBL/GenBank/DDBJ whole genome shotgun (WGS) entry which is preliminary data.</text>
</comment>
<evidence type="ECO:0000313" key="10">
    <source>
        <dbReference type="EMBL" id="GIY67355.1"/>
    </source>
</evidence>
<dbReference type="InterPro" id="IPR038765">
    <property type="entry name" value="Papain-like_cys_pep_sf"/>
</dbReference>
<dbReference type="InterPro" id="IPR000169">
    <property type="entry name" value="Pept_cys_AS"/>
</dbReference>
<keyword evidence="7" id="KW-0812">Transmembrane</keyword>
<dbReference type="PROSITE" id="PS00639">
    <property type="entry name" value="THIOL_PROTEASE_HIS"/>
    <property type="match status" value="1"/>
</dbReference>
<keyword evidence="2" id="KW-0645">Protease</keyword>
<dbReference type="InterPro" id="IPR000668">
    <property type="entry name" value="Peptidase_C1A_C"/>
</dbReference>
<reference evidence="10 11" key="1">
    <citation type="submission" date="2021-06" db="EMBL/GenBank/DDBJ databases">
        <title>Caerostris darwini draft genome.</title>
        <authorList>
            <person name="Kono N."/>
            <person name="Arakawa K."/>
        </authorList>
    </citation>
    <scope>NUCLEOTIDE SEQUENCE [LARGE SCALE GENOMIC DNA]</scope>
</reference>
<dbReference type="SMART" id="SM00645">
    <property type="entry name" value="Pept_C1"/>
    <property type="match status" value="1"/>
</dbReference>
<keyword evidence="6" id="KW-1015">Disulfide bond</keyword>
<dbReference type="InterPro" id="IPR013128">
    <property type="entry name" value="Peptidase_C1A"/>
</dbReference>
<dbReference type="GO" id="GO:0006508">
    <property type="term" value="P:proteolysis"/>
    <property type="evidence" value="ECO:0007669"/>
    <property type="project" value="UniProtKB-KW"/>
</dbReference>
<evidence type="ECO:0000256" key="6">
    <source>
        <dbReference type="ARBA" id="ARBA00023157"/>
    </source>
</evidence>
<keyword evidence="7" id="KW-1133">Transmembrane helix</keyword>
<dbReference type="FunFam" id="3.90.70.10:FF:000006">
    <property type="entry name" value="Cathepsin S"/>
    <property type="match status" value="1"/>
</dbReference>
<evidence type="ECO:0000256" key="4">
    <source>
        <dbReference type="ARBA" id="ARBA00022807"/>
    </source>
</evidence>
<dbReference type="SMART" id="SM00848">
    <property type="entry name" value="Inhibitor_I29"/>
    <property type="match status" value="1"/>
</dbReference>
<gene>
    <name evidence="10" type="ORF">CDAR_255021</name>
</gene>
<keyword evidence="4" id="KW-0788">Thiol protease</keyword>
<dbReference type="GO" id="GO:0008234">
    <property type="term" value="F:cysteine-type peptidase activity"/>
    <property type="evidence" value="ECO:0007669"/>
    <property type="project" value="UniProtKB-KW"/>
</dbReference>
<dbReference type="PRINTS" id="PR00705">
    <property type="entry name" value="PAPAIN"/>
</dbReference>
<evidence type="ECO:0000256" key="2">
    <source>
        <dbReference type="ARBA" id="ARBA00022670"/>
    </source>
</evidence>
<keyword evidence="3" id="KW-0378">Hydrolase</keyword>
<dbReference type="EMBL" id="BPLQ01012725">
    <property type="protein sequence ID" value="GIY67355.1"/>
    <property type="molecule type" value="Genomic_DNA"/>
</dbReference>
<organism evidence="10 11">
    <name type="scientific">Caerostris darwini</name>
    <dbReference type="NCBI Taxonomy" id="1538125"/>
    <lineage>
        <taxon>Eukaryota</taxon>
        <taxon>Metazoa</taxon>
        <taxon>Ecdysozoa</taxon>
        <taxon>Arthropoda</taxon>
        <taxon>Chelicerata</taxon>
        <taxon>Arachnida</taxon>
        <taxon>Araneae</taxon>
        <taxon>Araneomorphae</taxon>
        <taxon>Entelegynae</taxon>
        <taxon>Araneoidea</taxon>
        <taxon>Araneidae</taxon>
        <taxon>Caerostris</taxon>
    </lineage>
</organism>
<keyword evidence="11" id="KW-1185">Reference proteome</keyword>
<evidence type="ECO:0000256" key="7">
    <source>
        <dbReference type="SAM" id="Phobius"/>
    </source>
</evidence>
<evidence type="ECO:0000313" key="11">
    <source>
        <dbReference type="Proteomes" id="UP001054837"/>
    </source>
</evidence>
<dbReference type="Pfam" id="PF08246">
    <property type="entry name" value="Inhibitor_I29"/>
    <property type="match status" value="1"/>
</dbReference>
<dbReference type="PROSITE" id="PS00139">
    <property type="entry name" value="THIOL_PROTEASE_CYS"/>
    <property type="match status" value="1"/>
</dbReference>
<protein>
    <submittedName>
        <fullName evidence="10">Cathepsin L</fullName>
    </submittedName>
</protein>
<dbReference type="Pfam" id="PF00112">
    <property type="entry name" value="Peptidase_C1"/>
    <property type="match status" value="1"/>
</dbReference>
<dbReference type="InterPro" id="IPR039417">
    <property type="entry name" value="Peptidase_C1A_papain-like"/>
</dbReference>
<feature type="domain" description="Peptidase C1A papain C-terminal" evidence="8">
    <location>
        <begin position="150"/>
        <end position="365"/>
    </location>
</feature>
<proteinExistence type="inferred from homology"/>
<feature type="domain" description="Cathepsin propeptide inhibitor" evidence="9">
    <location>
        <begin position="64"/>
        <end position="123"/>
    </location>
</feature>
<dbReference type="AlphaFoldDB" id="A0AAV4VBK1"/>
<dbReference type="InterPro" id="IPR025661">
    <property type="entry name" value="Pept_asp_AS"/>
</dbReference>
<accession>A0AAV4VBK1</accession>
<keyword evidence="5" id="KW-0865">Zymogen</keyword>
<dbReference type="PANTHER" id="PTHR12411">
    <property type="entry name" value="CYSTEINE PROTEASE FAMILY C1-RELATED"/>
    <property type="match status" value="1"/>
</dbReference>
<evidence type="ECO:0000256" key="1">
    <source>
        <dbReference type="ARBA" id="ARBA00008455"/>
    </source>
</evidence>
<dbReference type="CDD" id="cd02248">
    <property type="entry name" value="Peptidase_C1A"/>
    <property type="match status" value="1"/>
</dbReference>
<evidence type="ECO:0000256" key="5">
    <source>
        <dbReference type="ARBA" id="ARBA00023145"/>
    </source>
</evidence>
<dbReference type="SUPFAM" id="SSF54001">
    <property type="entry name" value="Cysteine proteinases"/>
    <property type="match status" value="1"/>
</dbReference>
<dbReference type="InterPro" id="IPR025660">
    <property type="entry name" value="Pept_his_AS"/>
</dbReference>
<dbReference type="InterPro" id="IPR013201">
    <property type="entry name" value="Prot_inhib_I29"/>
</dbReference>
<sequence>MLISVSNITVAELSVASLFLYIYYRFRFVLNKMAFQASLALLALVALQVVNSAVPFDPNLDAPWDNYKRTFGKVYTSHEEATRRMLFEDNVADIQRHNLEYDLGIHTYRKGLNQFADMKHEEFVRQMNGYKNVEGRKSGDLFKAPSNVELPDTVDWRQKGVVTPVKNQQQCGSCWAFSTTGSLEGQHQLKTGKLVSLSEQNLVDCSGPEGNMGCEGGLMDQGFEYIIKNGGIDTEQSYPYTAQDGTCHFKKGSVGATCKGFVDIPSGDEKALQQAVATVGPVSVAIDASQFSFQLYSGGIYDEPACDSQMLDHGVLAVGYGTEDGVDYWLVKNSWGTTWGQKGYIQMSRNKNNQCGIATQASYPKV</sequence>
<dbReference type="PROSITE" id="PS00640">
    <property type="entry name" value="THIOL_PROTEASE_ASN"/>
    <property type="match status" value="1"/>
</dbReference>
<name>A0AAV4VBK1_9ARAC</name>
<dbReference type="Proteomes" id="UP001054837">
    <property type="component" value="Unassembled WGS sequence"/>
</dbReference>
<evidence type="ECO:0000259" key="9">
    <source>
        <dbReference type="SMART" id="SM00848"/>
    </source>
</evidence>
<evidence type="ECO:0000259" key="8">
    <source>
        <dbReference type="SMART" id="SM00645"/>
    </source>
</evidence>
<evidence type="ECO:0000256" key="3">
    <source>
        <dbReference type="ARBA" id="ARBA00022801"/>
    </source>
</evidence>
<comment type="similarity">
    <text evidence="1">Belongs to the peptidase C1 family.</text>
</comment>